<dbReference type="Pfam" id="PF00009">
    <property type="entry name" value="GTP_EFTU"/>
    <property type="match status" value="1"/>
</dbReference>
<dbReference type="GO" id="GO:0003723">
    <property type="term" value="F:RNA binding"/>
    <property type="evidence" value="ECO:0007669"/>
    <property type="project" value="InterPro"/>
</dbReference>
<dbReference type="PANTHER" id="PTHR43721">
    <property type="entry name" value="ELONGATION FACTOR TU-RELATED"/>
    <property type="match status" value="1"/>
</dbReference>
<keyword evidence="6" id="KW-0342">GTP-binding</keyword>
<dbReference type="Pfam" id="PF09106">
    <property type="entry name" value="WHD_2nd_SelB"/>
    <property type="match status" value="1"/>
</dbReference>
<dbReference type="NCBIfam" id="TIGR00475">
    <property type="entry name" value="selB"/>
    <property type="match status" value="1"/>
</dbReference>
<dbReference type="PANTHER" id="PTHR43721:SF22">
    <property type="entry name" value="ELONGATION FACTOR TU, MITOCHONDRIAL"/>
    <property type="match status" value="1"/>
</dbReference>
<organism evidence="10">
    <name type="scientific">hydrothermal vent metagenome</name>
    <dbReference type="NCBI Taxonomy" id="652676"/>
    <lineage>
        <taxon>unclassified sequences</taxon>
        <taxon>metagenomes</taxon>
        <taxon>ecological metagenomes</taxon>
    </lineage>
</organism>
<dbReference type="InterPro" id="IPR009000">
    <property type="entry name" value="Transl_B-barrel_sf"/>
</dbReference>
<keyword evidence="10" id="KW-0251">Elongation factor</keyword>
<dbReference type="PROSITE" id="PS51722">
    <property type="entry name" value="G_TR_2"/>
    <property type="match status" value="1"/>
</dbReference>
<evidence type="ECO:0000256" key="4">
    <source>
        <dbReference type="ARBA" id="ARBA00022741"/>
    </source>
</evidence>
<proteinExistence type="predicted"/>
<dbReference type="AlphaFoldDB" id="A0A3B0RGA1"/>
<evidence type="ECO:0000259" key="9">
    <source>
        <dbReference type="PROSITE" id="PS51722"/>
    </source>
</evidence>
<dbReference type="GO" id="GO:0005525">
    <property type="term" value="F:GTP binding"/>
    <property type="evidence" value="ECO:0007669"/>
    <property type="project" value="UniProtKB-KW"/>
</dbReference>
<dbReference type="SUPFAM" id="SSF50447">
    <property type="entry name" value="Translation proteins"/>
    <property type="match status" value="1"/>
</dbReference>
<dbReference type="InterPro" id="IPR004535">
    <property type="entry name" value="Transl_elong_SelB"/>
</dbReference>
<accession>A0A3B0RGA1</accession>
<dbReference type="InterPro" id="IPR050055">
    <property type="entry name" value="EF-Tu_GTPase"/>
</dbReference>
<dbReference type="Pfam" id="PF25461">
    <property type="entry name" value="Beta-barrel_SelB"/>
    <property type="match status" value="1"/>
</dbReference>
<dbReference type="InterPro" id="IPR015190">
    <property type="entry name" value="Elong_fac_SelB-wing-hlx_typ-2"/>
</dbReference>
<evidence type="ECO:0000256" key="3">
    <source>
        <dbReference type="ARBA" id="ARBA00022490"/>
    </source>
</evidence>
<dbReference type="GO" id="GO:0003746">
    <property type="term" value="F:translation elongation factor activity"/>
    <property type="evidence" value="ECO:0007669"/>
    <property type="project" value="UniProtKB-KW"/>
</dbReference>
<dbReference type="SUPFAM" id="SSF50465">
    <property type="entry name" value="EF-Tu/eEF-1alpha/eIF2-gamma C-terminal domain"/>
    <property type="match status" value="1"/>
</dbReference>
<feature type="non-terminal residue" evidence="10">
    <location>
        <position position="463"/>
    </location>
</feature>
<dbReference type="Gene3D" id="3.40.50.300">
    <property type="entry name" value="P-loop containing nucleotide triphosphate hydrolases"/>
    <property type="match status" value="1"/>
</dbReference>
<dbReference type="CDD" id="cd04171">
    <property type="entry name" value="SelB"/>
    <property type="match status" value="1"/>
</dbReference>
<dbReference type="GO" id="GO:0001514">
    <property type="term" value="P:selenocysteine incorporation"/>
    <property type="evidence" value="ECO:0007669"/>
    <property type="project" value="InterPro"/>
</dbReference>
<evidence type="ECO:0000256" key="7">
    <source>
        <dbReference type="ARBA" id="ARBA00025526"/>
    </source>
</evidence>
<comment type="subcellular location">
    <subcellularLocation>
        <location evidence="1">Cytoplasm</location>
    </subcellularLocation>
</comment>
<evidence type="ECO:0000256" key="8">
    <source>
        <dbReference type="ARBA" id="ARBA00031615"/>
    </source>
</evidence>
<reference evidence="10" key="1">
    <citation type="submission" date="2018-06" db="EMBL/GenBank/DDBJ databases">
        <authorList>
            <person name="Zhirakovskaya E."/>
        </authorList>
    </citation>
    <scope>NUCLEOTIDE SEQUENCE</scope>
</reference>
<feature type="domain" description="Tr-type G" evidence="9">
    <location>
        <begin position="1"/>
        <end position="169"/>
    </location>
</feature>
<keyword evidence="5" id="KW-0648">Protein biosynthesis</keyword>
<dbReference type="GO" id="GO:0005829">
    <property type="term" value="C:cytosol"/>
    <property type="evidence" value="ECO:0007669"/>
    <property type="project" value="TreeGrafter"/>
</dbReference>
<dbReference type="InterPro" id="IPR036388">
    <property type="entry name" value="WH-like_DNA-bd_sf"/>
</dbReference>
<evidence type="ECO:0000256" key="6">
    <source>
        <dbReference type="ARBA" id="ARBA00023134"/>
    </source>
</evidence>
<dbReference type="SUPFAM" id="SSF52540">
    <property type="entry name" value="P-loop containing nucleoside triphosphate hydrolases"/>
    <property type="match status" value="1"/>
</dbReference>
<evidence type="ECO:0000256" key="2">
    <source>
        <dbReference type="ARBA" id="ARBA00015953"/>
    </source>
</evidence>
<evidence type="ECO:0000313" key="10">
    <source>
        <dbReference type="EMBL" id="VAV90911.1"/>
    </source>
</evidence>
<evidence type="ECO:0000256" key="5">
    <source>
        <dbReference type="ARBA" id="ARBA00022917"/>
    </source>
</evidence>
<sequence>MPIIATAGHVDHGKSTLVEALTGTDPDRWAEEKQRGLTIDLGFAWTDIGGRSVGFVDVPGHERFIKNMLAGVGAVDCALLVVAADSGWMPQTEEHASILSLLDTRAGVIALTRIDLADEDTVELATLEILEEIEGTPLADWPVVAVSAITGEGLDLLRQQIQDTIGEPKDTDSPFRMWIDRSFTIQGSGLVVTGSVASGSIAVGEPVVVLPAGHESRIRGLHRHDTPIDTAHAGDRTAVNLVTGTTDDIHRGHLVASPESVAVTSTFLGTVVPARAFDEIPKRGAFHVHIGTADTAATIRRIPGTDGFIIRTTDPLPMTVGDRFIVRDTGRKAVVGGGRILDPNPSPHTRPADVTALAGIVDVSADDQADALLERRGTARADELSLSTGGGVATNGIRAGASLISSSRATEIARDMTEIIERHHVDYPLRPGIGRSELASRLRIDDDVVSAVIKNDDSFAIDE</sequence>
<gene>
    <name evidence="10" type="ORF">MNBD_ACTINO01-637</name>
</gene>
<protein>
    <recommendedName>
        <fullName evidence="2">Selenocysteine-specific elongation factor</fullName>
    </recommendedName>
    <alternativeName>
        <fullName evidence="8">SelB translation factor</fullName>
    </alternativeName>
</protein>
<dbReference type="Gene3D" id="1.10.10.10">
    <property type="entry name" value="Winged helix-like DNA-binding domain superfamily/Winged helix DNA-binding domain"/>
    <property type="match status" value="1"/>
</dbReference>
<keyword evidence="3" id="KW-0963">Cytoplasm</keyword>
<dbReference type="Pfam" id="PF03144">
    <property type="entry name" value="GTP_EFTU_D2"/>
    <property type="match status" value="1"/>
</dbReference>
<dbReference type="GO" id="GO:0003924">
    <property type="term" value="F:GTPase activity"/>
    <property type="evidence" value="ECO:0007669"/>
    <property type="project" value="InterPro"/>
</dbReference>
<dbReference type="InterPro" id="IPR057335">
    <property type="entry name" value="Beta-barrel_SelB"/>
</dbReference>
<evidence type="ECO:0000256" key="1">
    <source>
        <dbReference type="ARBA" id="ARBA00004496"/>
    </source>
</evidence>
<name>A0A3B0RGA1_9ZZZZ</name>
<dbReference type="InterPro" id="IPR004161">
    <property type="entry name" value="EFTu-like_2"/>
</dbReference>
<dbReference type="Gene3D" id="2.40.30.10">
    <property type="entry name" value="Translation factors"/>
    <property type="match status" value="1"/>
</dbReference>
<dbReference type="EMBL" id="UOEI01000054">
    <property type="protein sequence ID" value="VAV90911.1"/>
    <property type="molecule type" value="Genomic_DNA"/>
</dbReference>
<keyword evidence="4" id="KW-0547">Nucleotide-binding</keyword>
<dbReference type="InterPro" id="IPR000795">
    <property type="entry name" value="T_Tr_GTP-bd_dom"/>
</dbReference>
<dbReference type="InterPro" id="IPR027417">
    <property type="entry name" value="P-loop_NTPase"/>
</dbReference>
<comment type="function">
    <text evidence="7">Translation factor necessary for the incorporation of selenocysteine into proteins. It probably replaces EF-Tu for the insertion of selenocysteine directed by the UGA codon. SelB binds GTP and GDP.</text>
</comment>
<dbReference type="InterPro" id="IPR009001">
    <property type="entry name" value="Transl_elong_EF1A/Init_IF2_C"/>
</dbReference>